<keyword evidence="2" id="KW-0732">Signal</keyword>
<keyword evidence="5" id="KW-1185">Reference proteome</keyword>
<dbReference type="EMBL" id="CP014168">
    <property type="protein sequence ID" value="AOH83764.1"/>
    <property type="molecule type" value="Genomic_DNA"/>
</dbReference>
<evidence type="ECO:0000256" key="3">
    <source>
        <dbReference type="SAM" id="MobiDB-lite"/>
    </source>
</evidence>
<feature type="chain" id="PRO_5008446532" evidence="2">
    <location>
        <begin position="28"/>
        <end position="493"/>
    </location>
</feature>
<protein>
    <submittedName>
        <fullName evidence="4">Porin</fullName>
    </submittedName>
</protein>
<dbReference type="GO" id="GO:0016020">
    <property type="term" value="C:membrane"/>
    <property type="evidence" value="ECO:0007669"/>
    <property type="project" value="InterPro"/>
</dbReference>
<evidence type="ECO:0000256" key="1">
    <source>
        <dbReference type="ARBA" id="ARBA00008769"/>
    </source>
</evidence>
<dbReference type="InterPro" id="IPR007049">
    <property type="entry name" value="Carb-sel_porin_OprB"/>
</dbReference>
<feature type="signal peptide" evidence="2">
    <location>
        <begin position="1"/>
        <end position="27"/>
    </location>
</feature>
<feature type="compositionally biased region" description="Low complexity" evidence="3">
    <location>
        <begin position="45"/>
        <end position="69"/>
    </location>
</feature>
<dbReference type="GO" id="GO:0015288">
    <property type="term" value="F:porin activity"/>
    <property type="evidence" value="ECO:0007669"/>
    <property type="project" value="InterPro"/>
</dbReference>
<sequence length="493" mass="52472">MMIVTTTRRLAPFLGAAWLFSAGGAVAQETKDAPAPPPAQVDIGAPAPAAATDSSATNTKKPANAATPAARRRFTHALHPRDPSPSAAIGDTRYQAPPGLFGDWRKARSWLGKRGVEVSARYVSESGYNVTGGRKRLATETGQADLGAKFDLDTLAGIDGGTFQATLTWRRGRNLSDDAGLNTLQQVQEVYGRGQTVRLTELWYQQKLGDRVEVKLGRTNPGSDFAVFSCHFENLTFCGAQPGNLVGDYWYNWPVAQWAGIVHVDVAKGVYVQVGGYVENPNELKNSFFVARWRGATGVLIPFEAGWTRGLEGGHVGSYKVGGWYSTTDGDDVLLDVNHQPTVITGLAPLKHSGRYGVYASVQQQITGTSKDGKALTGLGVFANVTQADRATSVTDNQVALGLFYKGLLPGVGGDVLGVAVGRTNVNGRAARADLLVPGTPVRDAEYAAEVYYSMTPVPWLELQPNVQLIHHPGGVTTLGDVGVLGLKAAITL</sequence>
<dbReference type="STRING" id="1560345.AWL63_07065"/>
<dbReference type="InterPro" id="IPR038673">
    <property type="entry name" value="OprB_sf"/>
</dbReference>
<organism evidence="4 5">
    <name type="scientific">Sphingomonas panacis</name>
    <dbReference type="NCBI Taxonomy" id="1560345"/>
    <lineage>
        <taxon>Bacteria</taxon>
        <taxon>Pseudomonadati</taxon>
        <taxon>Pseudomonadota</taxon>
        <taxon>Alphaproteobacteria</taxon>
        <taxon>Sphingomonadales</taxon>
        <taxon>Sphingomonadaceae</taxon>
        <taxon>Sphingomonas</taxon>
    </lineage>
</organism>
<feature type="region of interest" description="Disordered" evidence="3">
    <location>
        <begin position="29"/>
        <end position="69"/>
    </location>
</feature>
<dbReference type="AlphaFoldDB" id="A0A1B3Z8M4"/>
<dbReference type="Gene3D" id="2.40.160.180">
    <property type="entry name" value="Carbohydrate-selective porin OprB"/>
    <property type="match status" value="1"/>
</dbReference>
<dbReference type="PANTHER" id="PTHR37944">
    <property type="entry name" value="PORIN B"/>
    <property type="match status" value="1"/>
</dbReference>
<name>A0A1B3Z8M4_9SPHN</name>
<dbReference type="GO" id="GO:0008643">
    <property type="term" value="P:carbohydrate transport"/>
    <property type="evidence" value="ECO:0007669"/>
    <property type="project" value="InterPro"/>
</dbReference>
<dbReference type="KEGG" id="span:AWL63_07065"/>
<proteinExistence type="inferred from homology"/>
<evidence type="ECO:0000313" key="4">
    <source>
        <dbReference type="EMBL" id="AOH83764.1"/>
    </source>
</evidence>
<reference evidence="4 5" key="1">
    <citation type="submission" date="2016-01" db="EMBL/GenBank/DDBJ databases">
        <title>Complete genome and mega plasmid sequence of Sphingomonas panacis DCY99 elicits systemic resistance in rice to Xanthomonas oryzae.</title>
        <authorList>
            <person name="Kim Y.J."/>
            <person name="Yang D.C."/>
            <person name="Sing P."/>
        </authorList>
    </citation>
    <scope>NUCLEOTIDE SEQUENCE [LARGE SCALE GENOMIC DNA]</scope>
    <source>
        <strain evidence="4 5">DCY99</strain>
    </source>
</reference>
<evidence type="ECO:0000256" key="2">
    <source>
        <dbReference type="RuleBase" id="RU363072"/>
    </source>
</evidence>
<dbReference type="Pfam" id="PF04966">
    <property type="entry name" value="OprB"/>
    <property type="match status" value="1"/>
</dbReference>
<dbReference type="InterPro" id="IPR052932">
    <property type="entry name" value="OprB_Porin"/>
</dbReference>
<gene>
    <name evidence="4" type="ORF">AWL63_07065</name>
</gene>
<accession>A0A1B3Z8M4</accession>
<evidence type="ECO:0000313" key="5">
    <source>
        <dbReference type="Proteomes" id="UP000094256"/>
    </source>
</evidence>
<dbReference type="Proteomes" id="UP000094256">
    <property type="component" value="Chromosome"/>
</dbReference>
<dbReference type="PANTHER" id="PTHR37944:SF1">
    <property type="entry name" value="PORIN B"/>
    <property type="match status" value="1"/>
</dbReference>
<comment type="similarity">
    <text evidence="1 2">Belongs to the OprB family.</text>
</comment>